<sequence length="125" mass="13576">MTKARATIAVVDDDMRMLESLSDLLEASGYHAISFQSATALIEEGLREVDLIVADIGMPGMDGFELRDIAQRERPSLPVFLITGRHELAERGRIRGGSQVFRKPFDTGALLAAVAGALHPIEQGE</sequence>
<organism evidence="5 6">
    <name type="scientific">Devosia honganensis</name>
    <dbReference type="NCBI Taxonomy" id="1610527"/>
    <lineage>
        <taxon>Bacteria</taxon>
        <taxon>Pseudomonadati</taxon>
        <taxon>Pseudomonadota</taxon>
        <taxon>Alphaproteobacteria</taxon>
        <taxon>Hyphomicrobiales</taxon>
        <taxon>Devosiaceae</taxon>
        <taxon>Devosia</taxon>
    </lineage>
</organism>
<gene>
    <name evidence="5" type="ORF">ACFOOL_13855</name>
</gene>
<keyword evidence="6" id="KW-1185">Reference proteome</keyword>
<keyword evidence="2" id="KW-0902">Two-component regulatory system</keyword>
<dbReference type="InterPro" id="IPR001789">
    <property type="entry name" value="Sig_transdc_resp-reg_receiver"/>
</dbReference>
<dbReference type="Pfam" id="PF00072">
    <property type="entry name" value="Response_reg"/>
    <property type="match status" value="1"/>
</dbReference>
<comment type="caution">
    <text evidence="5">The sequence shown here is derived from an EMBL/GenBank/DDBJ whole genome shotgun (WGS) entry which is preliminary data.</text>
</comment>
<feature type="modified residue" description="4-aspartylphosphate" evidence="3">
    <location>
        <position position="55"/>
    </location>
</feature>
<accession>A0ABV7X2Q8</accession>
<evidence type="ECO:0000256" key="1">
    <source>
        <dbReference type="ARBA" id="ARBA00022553"/>
    </source>
</evidence>
<dbReference type="SUPFAM" id="SSF52172">
    <property type="entry name" value="CheY-like"/>
    <property type="match status" value="1"/>
</dbReference>
<name>A0ABV7X2Q8_9HYPH</name>
<evidence type="ECO:0000313" key="6">
    <source>
        <dbReference type="Proteomes" id="UP001595613"/>
    </source>
</evidence>
<evidence type="ECO:0000256" key="2">
    <source>
        <dbReference type="ARBA" id="ARBA00023012"/>
    </source>
</evidence>
<evidence type="ECO:0000256" key="3">
    <source>
        <dbReference type="PROSITE-ProRule" id="PRU00169"/>
    </source>
</evidence>
<evidence type="ECO:0000313" key="5">
    <source>
        <dbReference type="EMBL" id="MFC3705840.1"/>
    </source>
</evidence>
<dbReference type="CDD" id="cd00156">
    <property type="entry name" value="REC"/>
    <property type="match status" value="1"/>
</dbReference>
<reference evidence="6" key="1">
    <citation type="journal article" date="2019" name="Int. J. Syst. Evol. Microbiol.">
        <title>The Global Catalogue of Microorganisms (GCM) 10K type strain sequencing project: providing services to taxonomists for standard genome sequencing and annotation.</title>
        <authorList>
            <consortium name="The Broad Institute Genomics Platform"/>
            <consortium name="The Broad Institute Genome Sequencing Center for Infectious Disease"/>
            <person name="Wu L."/>
            <person name="Ma J."/>
        </authorList>
    </citation>
    <scope>NUCLEOTIDE SEQUENCE [LARGE SCALE GENOMIC DNA]</scope>
    <source>
        <strain evidence="6">KCTC 42281</strain>
    </source>
</reference>
<keyword evidence="1 3" id="KW-0597">Phosphoprotein</keyword>
<dbReference type="PANTHER" id="PTHR44591">
    <property type="entry name" value="STRESS RESPONSE REGULATOR PROTEIN 1"/>
    <property type="match status" value="1"/>
</dbReference>
<evidence type="ECO:0000259" key="4">
    <source>
        <dbReference type="PROSITE" id="PS50110"/>
    </source>
</evidence>
<dbReference type="PANTHER" id="PTHR44591:SF14">
    <property type="entry name" value="PROTEIN PILG"/>
    <property type="match status" value="1"/>
</dbReference>
<dbReference type="Proteomes" id="UP001595613">
    <property type="component" value="Unassembled WGS sequence"/>
</dbReference>
<dbReference type="InterPro" id="IPR050595">
    <property type="entry name" value="Bact_response_regulator"/>
</dbReference>
<feature type="domain" description="Response regulatory" evidence="4">
    <location>
        <begin position="7"/>
        <end position="118"/>
    </location>
</feature>
<proteinExistence type="predicted"/>
<dbReference type="RefSeq" id="WP_380097797.1">
    <property type="nucleotide sequence ID" value="NZ_JBHRYD010000013.1"/>
</dbReference>
<dbReference type="InterPro" id="IPR011006">
    <property type="entry name" value="CheY-like_superfamily"/>
</dbReference>
<dbReference type="PROSITE" id="PS50110">
    <property type="entry name" value="RESPONSE_REGULATORY"/>
    <property type="match status" value="1"/>
</dbReference>
<dbReference type="SMART" id="SM00448">
    <property type="entry name" value="REC"/>
    <property type="match status" value="1"/>
</dbReference>
<dbReference type="Gene3D" id="3.40.50.2300">
    <property type="match status" value="1"/>
</dbReference>
<dbReference type="EMBL" id="JBHRYD010000013">
    <property type="protein sequence ID" value="MFC3705840.1"/>
    <property type="molecule type" value="Genomic_DNA"/>
</dbReference>
<protein>
    <submittedName>
        <fullName evidence="5">Response regulator</fullName>
    </submittedName>
</protein>